<evidence type="ECO:0000313" key="2">
    <source>
        <dbReference type="EMBL" id="MBB3917763.1"/>
    </source>
</evidence>
<dbReference type="RefSeq" id="WP_183605036.1">
    <property type="nucleotide sequence ID" value="NZ_JACIDG010000014.1"/>
</dbReference>
<name>A0A7W6FKW0_9HYPH</name>
<comment type="caution">
    <text evidence="2">The sequence shown here is derived from an EMBL/GenBank/DDBJ whole genome shotgun (WGS) entry which is preliminary data.</text>
</comment>
<dbReference type="Pfam" id="PF00724">
    <property type="entry name" value="Oxidored_FMN"/>
    <property type="match status" value="1"/>
</dbReference>
<accession>A0A7W6FKW0</accession>
<dbReference type="GO" id="GO:0010181">
    <property type="term" value="F:FMN binding"/>
    <property type="evidence" value="ECO:0007669"/>
    <property type="project" value="InterPro"/>
</dbReference>
<dbReference type="GO" id="GO:0016491">
    <property type="term" value="F:oxidoreductase activity"/>
    <property type="evidence" value="ECO:0007669"/>
    <property type="project" value="InterPro"/>
</dbReference>
<dbReference type="Proteomes" id="UP000545490">
    <property type="component" value="Unassembled WGS sequence"/>
</dbReference>
<dbReference type="InterPro" id="IPR001155">
    <property type="entry name" value="OxRdtase_FMN_N"/>
</dbReference>
<dbReference type="InterPro" id="IPR045247">
    <property type="entry name" value="Oye-like"/>
</dbReference>
<feature type="domain" description="NADH:flavin oxidoreductase/NADH oxidase N-terminal" evidence="1">
    <location>
        <begin position="16"/>
        <end position="309"/>
    </location>
</feature>
<dbReference type="PANTHER" id="PTHR22893:SF55">
    <property type="entry name" value="OXIDOREDUCTASE-RELATED"/>
    <property type="match status" value="1"/>
</dbReference>
<dbReference type="Gene3D" id="3.20.20.70">
    <property type="entry name" value="Aldolase class I"/>
    <property type="match status" value="1"/>
</dbReference>
<sequence length="376" mass="41143">MTTTERANDAITSDILFQPGRIGSLGVRNRIVMAPMTRSLSPNGVPGPEVAAYYRRRAEGGVGLIVTEGTWVPHWSASDDPAAPRFYGDDALAGWKHVVDEVHAGGGLIMPQLWHVGQIFEEKTGASRGHLVGPSGLTGGFGIMPTPSDEPATQQEIDEVIDAYAKAALSAKQLGFDGVELHAGHGYLLDQFFWETSNTRTDRYGGSLVERTRIAVEIVEEIKRRTGADFPVMLRFSQWKMHDFTAKLFSTPAEMETFLNPLMEAGVDAFHASQRRFWEGEFGTDLNLAGWAQKLSGKPGITVGSVTLKRDLIESFSGPGSESADNLPLLRERMSRGDFDFVAVGRALIANPDWPHLVRSGQPLRSYETSTLSQLV</sequence>
<dbReference type="CDD" id="cd04747">
    <property type="entry name" value="OYE_like_5_FMN"/>
    <property type="match status" value="1"/>
</dbReference>
<dbReference type="PANTHER" id="PTHR22893">
    <property type="entry name" value="NADH OXIDOREDUCTASE-RELATED"/>
    <property type="match status" value="1"/>
</dbReference>
<evidence type="ECO:0000259" key="1">
    <source>
        <dbReference type="Pfam" id="PF00724"/>
    </source>
</evidence>
<protein>
    <submittedName>
        <fullName evidence="2">2,4-dienoyl-CoA reductase-like NADH-dependent reductase (Old Yellow Enzyme family)</fullName>
    </submittedName>
</protein>
<evidence type="ECO:0000313" key="3">
    <source>
        <dbReference type="Proteomes" id="UP000545490"/>
    </source>
</evidence>
<dbReference type="EMBL" id="JACIDG010000014">
    <property type="protein sequence ID" value="MBB3917763.1"/>
    <property type="molecule type" value="Genomic_DNA"/>
</dbReference>
<dbReference type="GO" id="GO:0005829">
    <property type="term" value="C:cytosol"/>
    <property type="evidence" value="ECO:0007669"/>
    <property type="project" value="TreeGrafter"/>
</dbReference>
<proteinExistence type="predicted"/>
<dbReference type="SUPFAM" id="SSF51395">
    <property type="entry name" value="FMN-linked oxidoreductases"/>
    <property type="match status" value="1"/>
</dbReference>
<gene>
    <name evidence="2" type="ORF">GGQ65_005082</name>
</gene>
<reference evidence="2 3" key="1">
    <citation type="submission" date="2020-08" db="EMBL/GenBank/DDBJ databases">
        <title>Genomic Encyclopedia of Type Strains, Phase IV (KMG-IV): sequencing the most valuable type-strain genomes for metagenomic binning, comparative biology and taxonomic classification.</title>
        <authorList>
            <person name="Goeker M."/>
        </authorList>
    </citation>
    <scope>NUCLEOTIDE SEQUENCE [LARGE SCALE GENOMIC DNA]</scope>
    <source>
        <strain evidence="2 3">DSM 19331</strain>
    </source>
</reference>
<dbReference type="InterPro" id="IPR013785">
    <property type="entry name" value="Aldolase_TIM"/>
</dbReference>
<dbReference type="AlphaFoldDB" id="A0A7W6FKW0"/>
<organism evidence="2 3">
    <name type="scientific">Rhizobium fabae</name>
    <dbReference type="NCBI Taxonomy" id="573179"/>
    <lineage>
        <taxon>Bacteria</taxon>
        <taxon>Pseudomonadati</taxon>
        <taxon>Pseudomonadota</taxon>
        <taxon>Alphaproteobacteria</taxon>
        <taxon>Hyphomicrobiales</taxon>
        <taxon>Rhizobiaceae</taxon>
        <taxon>Rhizobium/Agrobacterium group</taxon>
        <taxon>Rhizobium</taxon>
    </lineage>
</organism>